<dbReference type="Proteomes" id="UP001430804">
    <property type="component" value="Unassembled WGS sequence"/>
</dbReference>
<evidence type="ECO:0000313" key="1">
    <source>
        <dbReference type="EMBL" id="MBW3095664.1"/>
    </source>
</evidence>
<organism evidence="1 2">
    <name type="scientific">Pseudohoeflea coraliihabitans</name>
    <dbReference type="NCBI Taxonomy" id="2860393"/>
    <lineage>
        <taxon>Bacteria</taxon>
        <taxon>Pseudomonadati</taxon>
        <taxon>Pseudomonadota</taxon>
        <taxon>Alphaproteobacteria</taxon>
        <taxon>Hyphomicrobiales</taxon>
        <taxon>Rhizobiaceae</taxon>
        <taxon>Pseudohoeflea</taxon>
    </lineage>
</organism>
<sequence>MIHYRVKGLTEPTIVLDTFVSGLGMVECVSGGLMRLTYYAEMVDPYTGDNTRPIALRMVRPVRYLAEDTKRVQEAIAPQLVPI</sequence>
<comment type="caution">
    <text evidence="1">The sequence shown here is derived from an EMBL/GenBank/DDBJ whole genome shotgun (WGS) entry which is preliminary data.</text>
</comment>
<evidence type="ECO:0000313" key="2">
    <source>
        <dbReference type="Proteomes" id="UP001430804"/>
    </source>
</evidence>
<name>A0ABS6WI92_9HYPH</name>
<protein>
    <submittedName>
        <fullName evidence="1">Uncharacterized protein</fullName>
    </submittedName>
</protein>
<proteinExistence type="predicted"/>
<accession>A0ABS6WI92</accession>
<reference evidence="1" key="1">
    <citation type="submission" date="2021-07" db="EMBL/GenBank/DDBJ databases">
        <title>Pseudohoeflea marina sp. nov. a polyhydroxyalcanoate-producing bacterium.</title>
        <authorList>
            <person name="Zheng W."/>
            <person name="Yu S."/>
            <person name="Huang Y."/>
        </authorList>
    </citation>
    <scope>NUCLEOTIDE SEQUENCE</scope>
    <source>
        <strain evidence="1">DP4N28-3</strain>
    </source>
</reference>
<dbReference type="RefSeq" id="WP_219157028.1">
    <property type="nucleotide sequence ID" value="NZ_JAHWQX010000001.1"/>
</dbReference>
<keyword evidence="2" id="KW-1185">Reference proteome</keyword>
<gene>
    <name evidence="1" type="ORF">KY465_00060</name>
</gene>
<dbReference type="EMBL" id="JAHWQX010000001">
    <property type="protein sequence ID" value="MBW3095664.1"/>
    <property type="molecule type" value="Genomic_DNA"/>
</dbReference>